<accession>A0A1I3DC10</accession>
<sequence length="221" mass="23179">MTAISIADVGDRPLIPAPGVVWRACRFRAAPATGLVHDGPQGAVSLTLPPDLLRAVDRRRSEFLAGRLCAALALRALGAPEAVGRDGRAPVWPEGVRGSISHAGDLALAVAARGAAGLGVDCEARFSPDLAAEVGPGVLTAADRAARPPDWDEAWLCTLAFSAKEALYKALSPRLDDVPDFAEARIERIDAAALTLVFRGARTRVAYRLDAAHCVTLAHLP</sequence>
<feature type="domain" description="4'-phosphopantetheinyl transferase" evidence="14">
    <location>
        <begin position="117"/>
        <end position="213"/>
    </location>
</feature>
<feature type="binding site" evidence="12">
    <location>
        <position position="169"/>
    </location>
    <ligand>
        <name>CoA</name>
        <dbReference type="ChEBI" id="CHEBI:57287"/>
    </ligand>
</feature>
<reference evidence="16 17" key="1">
    <citation type="submission" date="2016-10" db="EMBL/GenBank/DDBJ databases">
        <authorList>
            <person name="de Groot N.N."/>
        </authorList>
    </citation>
    <scope>NUCLEOTIDE SEQUENCE [LARGE SCALE GENOMIC DNA]</scope>
    <source>
        <strain evidence="16 17">CGMCC 1.11030</strain>
    </source>
</reference>
<dbReference type="GO" id="GO:0008897">
    <property type="term" value="F:holo-[acyl-carrier-protein] synthase activity"/>
    <property type="evidence" value="ECO:0007669"/>
    <property type="project" value="InterPro"/>
</dbReference>
<evidence type="ECO:0000256" key="5">
    <source>
        <dbReference type="ARBA" id="ARBA00019087"/>
    </source>
</evidence>
<dbReference type="Proteomes" id="UP000199377">
    <property type="component" value="Unassembled WGS sequence"/>
</dbReference>
<keyword evidence="7" id="KW-0259">Enterobactin biosynthesis</keyword>
<dbReference type="InterPro" id="IPR037143">
    <property type="entry name" value="4-PPantetheinyl_Trfase_dom_sf"/>
</dbReference>
<comment type="subunit">
    <text evidence="4">EntB, EntD, EntE, and EntF form a multienzyme complex called enterobactin synthase.</text>
</comment>
<evidence type="ECO:0000313" key="17">
    <source>
        <dbReference type="Proteomes" id="UP000199377"/>
    </source>
</evidence>
<dbReference type="STRING" id="1114924.SAMN05216258_102494"/>
<comment type="function">
    <text evidence="1">Involved in the biosynthesis of the siderophore enterobactin (enterochelin), which is a macrocyclic trimeric lactone of N-(2,3-dihydroxybenzoyl)-serine. The serine trilactone serves as a scaffolding for the three catechol functionalities that provide hexadentate coordination for the tightly ligated iron(2+) atoms. Plays an essential role in the assembly of the enterobactin by catalyzing the transfer of the 4'-phosphopantetheine (Ppant) moiety from coenzyme A to the apo-domains of both EntB (ArCP domain) and EntF (PCP domain) to yield their holo-forms which make them competent for the activation of 2,3-dihydroxybenzoate (DHB) and L-serine, respectively.</text>
</comment>
<evidence type="ECO:0000256" key="3">
    <source>
        <dbReference type="ARBA" id="ARBA00008342"/>
    </source>
</evidence>
<feature type="binding site" evidence="12">
    <location>
        <begin position="101"/>
        <end position="102"/>
    </location>
    <ligand>
        <name>CoA</name>
        <dbReference type="ChEBI" id="CHEBI:57287"/>
    </ligand>
</feature>
<feature type="binding site" evidence="13">
    <location>
        <position position="121"/>
    </location>
    <ligand>
        <name>Mg(2+)</name>
        <dbReference type="ChEBI" id="CHEBI:18420"/>
    </ligand>
</feature>
<evidence type="ECO:0000256" key="8">
    <source>
        <dbReference type="ARBA" id="ARBA00029894"/>
    </source>
</evidence>
<feature type="domain" description="4'-phosphopantetheinyl transferase N-terminal" evidence="15">
    <location>
        <begin position="54"/>
        <end position="112"/>
    </location>
</feature>
<evidence type="ECO:0000313" key="16">
    <source>
        <dbReference type="EMBL" id="SFH84088.1"/>
    </source>
</evidence>
<name>A0A1I3DC10_9RHOB</name>
<proteinExistence type="inferred from homology"/>
<dbReference type="GO" id="GO:0000287">
    <property type="term" value="F:magnesium ion binding"/>
    <property type="evidence" value="ECO:0007669"/>
    <property type="project" value="InterPro"/>
</dbReference>
<dbReference type="AlphaFoldDB" id="A0A1I3DC10"/>
<dbReference type="OrthoDB" id="8210607at2"/>
<evidence type="ECO:0000259" key="15">
    <source>
        <dbReference type="Pfam" id="PF17837"/>
    </source>
</evidence>
<feature type="binding site" evidence="13">
    <location>
        <position position="123"/>
    </location>
    <ligand>
        <name>Mg(2+)</name>
        <dbReference type="ChEBI" id="CHEBI:18420"/>
    </ligand>
</feature>
<evidence type="ECO:0000256" key="12">
    <source>
        <dbReference type="PIRSR" id="PIRSR603542-1"/>
    </source>
</evidence>
<keyword evidence="17" id="KW-1185">Reference proteome</keyword>
<feature type="binding site" evidence="12">
    <location>
        <position position="59"/>
    </location>
    <ligand>
        <name>CoA</name>
        <dbReference type="ChEBI" id="CHEBI:57287"/>
    </ligand>
</feature>
<dbReference type="InterPro" id="IPR003542">
    <property type="entry name" value="Enbac_synth_compD-like"/>
</dbReference>
<feature type="binding site" evidence="12">
    <location>
        <position position="121"/>
    </location>
    <ligand>
        <name>CoA</name>
        <dbReference type="ChEBI" id="CHEBI:57287"/>
    </ligand>
</feature>
<protein>
    <recommendedName>
        <fullName evidence="5">Enterobactin synthase component D</fullName>
    </recommendedName>
    <alternativeName>
        <fullName evidence="8">4'-phosphopantetheinyl transferase EntD</fullName>
    </alternativeName>
    <alternativeName>
        <fullName evidence="9">Enterochelin synthase D</fullName>
    </alternativeName>
</protein>
<comment type="similarity">
    <text evidence="3">Belongs to the P-Pant transferase superfamily. EntD family.</text>
</comment>
<dbReference type="InterPro" id="IPR041354">
    <property type="entry name" value="4PPT_N"/>
</dbReference>
<comment type="catalytic activity">
    <reaction evidence="11">
        <text>apo-[peptidyl-carrier protein] + CoA = holo-[peptidyl-carrier protein] + adenosine 3',5'-bisphosphate + H(+)</text>
        <dbReference type="Rhea" id="RHEA:46228"/>
        <dbReference type="Rhea" id="RHEA-COMP:11479"/>
        <dbReference type="Rhea" id="RHEA-COMP:11480"/>
        <dbReference type="ChEBI" id="CHEBI:15378"/>
        <dbReference type="ChEBI" id="CHEBI:29999"/>
        <dbReference type="ChEBI" id="CHEBI:57287"/>
        <dbReference type="ChEBI" id="CHEBI:58343"/>
        <dbReference type="ChEBI" id="CHEBI:64479"/>
    </reaction>
</comment>
<feature type="binding site" evidence="12">
    <location>
        <position position="165"/>
    </location>
    <ligand>
        <name>CoA</name>
        <dbReference type="ChEBI" id="CHEBI:57287"/>
    </ligand>
</feature>
<keyword evidence="13" id="KW-0479">Metal-binding</keyword>
<feature type="binding site" evidence="12">
    <location>
        <position position="67"/>
    </location>
    <ligand>
        <name>CoA</name>
        <dbReference type="ChEBI" id="CHEBI:57287"/>
    </ligand>
</feature>
<dbReference type="InterPro" id="IPR008278">
    <property type="entry name" value="4-PPantetheinyl_Trfase_dom"/>
</dbReference>
<evidence type="ECO:0000259" key="14">
    <source>
        <dbReference type="Pfam" id="PF01648"/>
    </source>
</evidence>
<evidence type="ECO:0000256" key="11">
    <source>
        <dbReference type="ARBA" id="ARBA00049191"/>
    </source>
</evidence>
<keyword evidence="6" id="KW-0808">Transferase</keyword>
<dbReference type="UniPathway" id="UPA00017"/>
<comment type="cofactor">
    <cofactor evidence="13">
        <name>Mg(2+)</name>
        <dbReference type="ChEBI" id="CHEBI:18420"/>
    </cofactor>
</comment>
<dbReference type="GO" id="GO:0009366">
    <property type="term" value="C:enterobactin synthetase complex"/>
    <property type="evidence" value="ECO:0007669"/>
    <property type="project" value="InterPro"/>
</dbReference>
<evidence type="ECO:0000256" key="7">
    <source>
        <dbReference type="ARBA" id="ARBA00023191"/>
    </source>
</evidence>
<evidence type="ECO:0000256" key="1">
    <source>
        <dbReference type="ARBA" id="ARBA00003937"/>
    </source>
</evidence>
<dbReference type="PRINTS" id="PR01399">
    <property type="entry name" value="ENTSNTHTASED"/>
</dbReference>
<keyword evidence="13" id="KW-0460">Magnesium</keyword>
<evidence type="ECO:0000256" key="2">
    <source>
        <dbReference type="ARBA" id="ARBA00004993"/>
    </source>
</evidence>
<organism evidence="16 17">
    <name type="scientific">Albimonas pacifica</name>
    <dbReference type="NCBI Taxonomy" id="1114924"/>
    <lineage>
        <taxon>Bacteria</taxon>
        <taxon>Pseudomonadati</taxon>
        <taxon>Pseudomonadota</taxon>
        <taxon>Alphaproteobacteria</taxon>
        <taxon>Rhodobacterales</taxon>
        <taxon>Paracoccaceae</taxon>
        <taxon>Albimonas</taxon>
    </lineage>
</organism>
<dbReference type="RefSeq" id="WP_092858594.1">
    <property type="nucleotide sequence ID" value="NZ_FOQH01000002.1"/>
</dbReference>
<gene>
    <name evidence="16" type="ORF">SAMN05216258_102494</name>
</gene>
<dbReference type="SUPFAM" id="SSF56214">
    <property type="entry name" value="4'-phosphopantetheinyl transferase"/>
    <property type="match status" value="1"/>
</dbReference>
<evidence type="ECO:0000256" key="10">
    <source>
        <dbReference type="ARBA" id="ARBA00049176"/>
    </source>
</evidence>
<evidence type="ECO:0000256" key="13">
    <source>
        <dbReference type="PIRSR" id="PIRSR603542-2"/>
    </source>
</evidence>
<dbReference type="Pfam" id="PF01648">
    <property type="entry name" value="ACPS"/>
    <property type="match status" value="1"/>
</dbReference>
<dbReference type="Pfam" id="PF17837">
    <property type="entry name" value="4PPT_N"/>
    <property type="match status" value="1"/>
</dbReference>
<evidence type="ECO:0000256" key="4">
    <source>
        <dbReference type="ARBA" id="ARBA00011503"/>
    </source>
</evidence>
<evidence type="ECO:0000256" key="6">
    <source>
        <dbReference type="ARBA" id="ARBA00022679"/>
    </source>
</evidence>
<evidence type="ECO:0000256" key="9">
    <source>
        <dbReference type="ARBA" id="ARBA00031996"/>
    </source>
</evidence>
<dbReference type="GO" id="GO:0009239">
    <property type="term" value="P:enterobactin biosynthetic process"/>
    <property type="evidence" value="ECO:0007669"/>
    <property type="project" value="UniProtKB-UniPathway"/>
</dbReference>
<comment type="catalytic activity">
    <reaction evidence="10">
        <text>apo-[aryl-carrier protein] + CoA = holo-[aryl-carrier protein] + adenosine 3',5'-bisphosphate + H(+)</text>
        <dbReference type="Rhea" id="RHEA:48404"/>
        <dbReference type="Rhea" id="RHEA-COMP:15903"/>
        <dbReference type="Rhea" id="RHEA-COMP:17557"/>
        <dbReference type="ChEBI" id="CHEBI:15378"/>
        <dbReference type="ChEBI" id="CHEBI:29999"/>
        <dbReference type="ChEBI" id="CHEBI:57287"/>
        <dbReference type="ChEBI" id="CHEBI:58343"/>
        <dbReference type="ChEBI" id="CHEBI:64479"/>
    </reaction>
</comment>
<comment type="pathway">
    <text evidence="2">Siderophore biosynthesis; enterobactin biosynthesis.</text>
</comment>
<dbReference type="PANTHER" id="PTHR38096:SF1">
    <property type="entry name" value="ENTEROBACTIN SYNTHASE COMPONENT D"/>
    <property type="match status" value="1"/>
</dbReference>
<dbReference type="PANTHER" id="PTHR38096">
    <property type="entry name" value="ENTEROBACTIN SYNTHASE COMPONENT D"/>
    <property type="match status" value="1"/>
</dbReference>
<dbReference type="EMBL" id="FOQH01000002">
    <property type="protein sequence ID" value="SFH84088.1"/>
    <property type="molecule type" value="Genomic_DNA"/>
</dbReference>
<dbReference type="GO" id="GO:0005886">
    <property type="term" value="C:plasma membrane"/>
    <property type="evidence" value="ECO:0007669"/>
    <property type="project" value="TreeGrafter"/>
</dbReference>